<dbReference type="SUPFAM" id="SSF56300">
    <property type="entry name" value="Metallo-dependent phosphatases"/>
    <property type="match status" value="1"/>
</dbReference>
<feature type="signal peptide" evidence="1">
    <location>
        <begin position="1"/>
        <end position="24"/>
    </location>
</feature>
<feature type="chain" id="PRO_5046619187" evidence="1">
    <location>
        <begin position="25"/>
        <end position="373"/>
    </location>
</feature>
<evidence type="ECO:0000259" key="2">
    <source>
        <dbReference type="Pfam" id="PF00149"/>
    </source>
</evidence>
<gene>
    <name evidence="3" type="ORF">H8B17_17050</name>
</gene>
<dbReference type="RefSeq" id="WP_190310445.1">
    <property type="nucleotide sequence ID" value="NZ_JACNYK010000006.1"/>
</dbReference>
<dbReference type="InterPro" id="IPR029052">
    <property type="entry name" value="Metallo-depent_PP-like"/>
</dbReference>
<protein>
    <submittedName>
        <fullName evidence="3">Metallophosphoesterase</fullName>
    </submittedName>
</protein>
<dbReference type="EMBL" id="JACNYK010000006">
    <property type="protein sequence ID" value="MBD1427288.1"/>
    <property type="molecule type" value="Genomic_DNA"/>
</dbReference>
<dbReference type="Gene3D" id="3.60.21.10">
    <property type="match status" value="1"/>
</dbReference>
<comment type="caution">
    <text evidence="3">The sequence shown here is derived from an EMBL/GenBank/DDBJ whole genome shotgun (WGS) entry which is preliminary data.</text>
</comment>
<proteinExistence type="predicted"/>
<name>A0ABR7Y7S4_9SPHI</name>
<reference evidence="3 4" key="1">
    <citation type="submission" date="2020-08" db="EMBL/GenBank/DDBJ databases">
        <title>Sphingobacterium sp. DN00404 isolated from aquaculture water.</title>
        <authorList>
            <person name="Zhang M."/>
        </authorList>
    </citation>
    <scope>NUCLEOTIDE SEQUENCE [LARGE SCALE GENOMIC DNA]</scope>
    <source>
        <strain evidence="3 4">KCTC 32294</strain>
    </source>
</reference>
<dbReference type="PANTHER" id="PTHR43143">
    <property type="entry name" value="METALLOPHOSPHOESTERASE, CALCINEURIN SUPERFAMILY"/>
    <property type="match status" value="1"/>
</dbReference>
<keyword evidence="1" id="KW-0732">Signal</keyword>
<evidence type="ECO:0000313" key="4">
    <source>
        <dbReference type="Proteomes" id="UP000606494"/>
    </source>
</evidence>
<dbReference type="InterPro" id="IPR004843">
    <property type="entry name" value="Calcineurin-like_PHP"/>
</dbReference>
<evidence type="ECO:0000313" key="3">
    <source>
        <dbReference type="EMBL" id="MBD1427288.1"/>
    </source>
</evidence>
<evidence type="ECO:0000256" key="1">
    <source>
        <dbReference type="SAM" id="SignalP"/>
    </source>
</evidence>
<dbReference type="InterPro" id="IPR051918">
    <property type="entry name" value="STPP_CPPED1"/>
</dbReference>
<accession>A0ABR7Y7S4</accession>
<organism evidence="3 4">
    <name type="scientific">Sphingobacterium arenae</name>
    <dbReference type="NCBI Taxonomy" id="1280598"/>
    <lineage>
        <taxon>Bacteria</taxon>
        <taxon>Pseudomonadati</taxon>
        <taxon>Bacteroidota</taxon>
        <taxon>Sphingobacteriia</taxon>
        <taxon>Sphingobacteriales</taxon>
        <taxon>Sphingobacteriaceae</taxon>
        <taxon>Sphingobacterium</taxon>
    </lineage>
</organism>
<keyword evidence="4" id="KW-1185">Reference proteome</keyword>
<dbReference type="PANTHER" id="PTHR43143:SF5">
    <property type="entry name" value="SECRETED PROTEIN"/>
    <property type="match status" value="1"/>
</dbReference>
<dbReference type="Pfam" id="PF00149">
    <property type="entry name" value="Metallophos"/>
    <property type="match status" value="1"/>
</dbReference>
<sequence>MNKKIATLVLLTFLALFNFSTVVAQNAYKKPALENKDSWSMIMIPDIQNYVKWGRNQPILELMTAWIEENLDTLNIRMVVCVGDLVQTNEKITKDYDGNQSTQKQWEASAGSFDRLDGKVPYMMATGNHDYSVDREGNRTSRYNEFFHVDKNFLNGKYLVQNARDEQDQQTLANSVYELKDLNGKDYLFMTVEFAPRDTIITWAKNVAAMEQYKDHRIVLLTHSYLSPKDELGDKPSTWLLWEPYQVDGKILKSRGITLPSANNGKQIWEKLVKPAGNIEMVLSGHYSGEGYKEGINDQGKSVHQILFDAQAMGGGGRSGNGGDGWLRILEFFPDNKTVSVRTFSPLFGASPTTQGHAWKTDKRNAYKVVFSE</sequence>
<feature type="domain" description="Calcineurin-like phosphoesterase" evidence="2">
    <location>
        <begin position="64"/>
        <end position="241"/>
    </location>
</feature>
<dbReference type="Proteomes" id="UP000606494">
    <property type="component" value="Unassembled WGS sequence"/>
</dbReference>